<accession>A0A9K3M0H4</accession>
<sequence>MSTSRGTISTISKEAIRAFQWVSHQNNRGVSLYKQGKFAEAVVLFKKATTISKTFLNRRPFEECGSKTKFKVFVTLQILPSQMSRSNDIDFFVDPTVYSNPFEVVVTVMDIGKASCDTQMVQHREFTDDVHRLLFSKLSTMLIFNLALCYHARAHSSAEDDATKRRILHKAQELYILSYSIPKGEQEQEIVDEVLMPLFVQSIFNNLGQCYASLDDTNNSAACFELLLRSIVLFRWDGSGTCNRGEYGGSDTNSQQAPCFLDNVLFLILNNPGFAPAA</sequence>
<dbReference type="SMART" id="SM00028">
    <property type="entry name" value="TPR"/>
    <property type="match status" value="1"/>
</dbReference>
<dbReference type="Proteomes" id="UP000693970">
    <property type="component" value="Unassembled WGS sequence"/>
</dbReference>
<evidence type="ECO:0000313" key="1">
    <source>
        <dbReference type="EMBL" id="KAG7371572.1"/>
    </source>
</evidence>
<protein>
    <submittedName>
        <fullName evidence="1">Expressed tetratricopeptide repeat protein</fullName>
    </submittedName>
</protein>
<dbReference type="AlphaFoldDB" id="A0A9K3M0H4"/>
<gene>
    <name evidence="1" type="ORF">IV203_020142</name>
</gene>
<dbReference type="Pfam" id="PF13181">
    <property type="entry name" value="TPR_8"/>
    <property type="match status" value="1"/>
</dbReference>
<keyword evidence="2" id="KW-1185">Reference proteome</keyword>
<reference evidence="1" key="1">
    <citation type="journal article" date="2021" name="Sci. Rep.">
        <title>Diploid genomic architecture of Nitzschia inconspicua, an elite biomass production diatom.</title>
        <authorList>
            <person name="Oliver A."/>
            <person name="Podell S."/>
            <person name="Pinowska A."/>
            <person name="Traller J.C."/>
            <person name="Smith S.R."/>
            <person name="McClure R."/>
            <person name="Beliaev A."/>
            <person name="Bohutskyi P."/>
            <person name="Hill E.A."/>
            <person name="Rabines A."/>
            <person name="Zheng H."/>
            <person name="Allen L.Z."/>
            <person name="Kuo A."/>
            <person name="Grigoriev I.V."/>
            <person name="Allen A.E."/>
            <person name="Hazlebeck D."/>
            <person name="Allen E.E."/>
        </authorList>
    </citation>
    <scope>NUCLEOTIDE SEQUENCE</scope>
    <source>
        <strain evidence="1">Hildebrandi</strain>
    </source>
</reference>
<organism evidence="1 2">
    <name type="scientific">Nitzschia inconspicua</name>
    <dbReference type="NCBI Taxonomy" id="303405"/>
    <lineage>
        <taxon>Eukaryota</taxon>
        <taxon>Sar</taxon>
        <taxon>Stramenopiles</taxon>
        <taxon>Ochrophyta</taxon>
        <taxon>Bacillariophyta</taxon>
        <taxon>Bacillariophyceae</taxon>
        <taxon>Bacillariophycidae</taxon>
        <taxon>Bacillariales</taxon>
        <taxon>Bacillariaceae</taxon>
        <taxon>Nitzschia</taxon>
    </lineage>
</organism>
<name>A0A9K3M0H4_9STRA</name>
<dbReference type="InterPro" id="IPR019734">
    <property type="entry name" value="TPR_rpt"/>
</dbReference>
<comment type="caution">
    <text evidence="1">The sequence shown here is derived from an EMBL/GenBank/DDBJ whole genome shotgun (WGS) entry which is preliminary data.</text>
</comment>
<proteinExistence type="predicted"/>
<dbReference type="EMBL" id="JAGRRH010000004">
    <property type="protein sequence ID" value="KAG7371572.1"/>
    <property type="molecule type" value="Genomic_DNA"/>
</dbReference>
<reference evidence="1" key="2">
    <citation type="submission" date="2021-04" db="EMBL/GenBank/DDBJ databases">
        <authorList>
            <person name="Podell S."/>
        </authorList>
    </citation>
    <scope>NUCLEOTIDE SEQUENCE</scope>
    <source>
        <strain evidence="1">Hildebrandi</strain>
    </source>
</reference>
<evidence type="ECO:0000313" key="2">
    <source>
        <dbReference type="Proteomes" id="UP000693970"/>
    </source>
</evidence>